<dbReference type="InterPro" id="IPR000644">
    <property type="entry name" value="CBS_dom"/>
</dbReference>
<comment type="caution">
    <text evidence="4">The sequence shown here is derived from an EMBL/GenBank/DDBJ whole genome shotgun (WGS) entry which is preliminary data.</text>
</comment>
<dbReference type="Gene3D" id="3.10.580.10">
    <property type="entry name" value="CBS-domain"/>
    <property type="match status" value="1"/>
</dbReference>
<dbReference type="AlphaFoldDB" id="A0A967AD69"/>
<dbReference type="PANTHER" id="PTHR43080">
    <property type="entry name" value="CBS DOMAIN-CONTAINING PROTEIN CBSX3, MITOCHONDRIAL"/>
    <property type="match status" value="1"/>
</dbReference>
<protein>
    <submittedName>
        <fullName evidence="4">CBS domain-containing protein</fullName>
    </submittedName>
</protein>
<feature type="domain" description="CBS" evidence="3">
    <location>
        <begin position="26"/>
        <end position="86"/>
    </location>
</feature>
<dbReference type="InterPro" id="IPR044729">
    <property type="entry name" value="CBS_bac"/>
</dbReference>
<keyword evidence="5" id="KW-1185">Reference proteome</keyword>
<dbReference type="PANTHER" id="PTHR43080:SF2">
    <property type="entry name" value="CBS DOMAIN-CONTAINING PROTEIN"/>
    <property type="match status" value="1"/>
</dbReference>
<sequence>MGIKSFEGKRAAIITEVDQIRVRDCMNTAMILFYEEMSLLEAMEIMIQKKVSGGPVLNEEKKLVGIISEGDCVKQISDSRYYNMPMADVKIKHKMSTAIETIHPDENIFDIANKFLTLKRRRFPVVENNQLLGLVSQKDMLRIATRMSGNHWKK</sequence>
<dbReference type="CDD" id="cd04629">
    <property type="entry name" value="CBS_pair_bac"/>
    <property type="match status" value="1"/>
</dbReference>
<feature type="domain" description="CBS" evidence="3">
    <location>
        <begin position="95"/>
        <end position="154"/>
    </location>
</feature>
<evidence type="ECO:0000313" key="5">
    <source>
        <dbReference type="Proteomes" id="UP000643701"/>
    </source>
</evidence>
<reference evidence="4" key="1">
    <citation type="submission" date="2020-03" db="EMBL/GenBank/DDBJ databases">
        <title>Psychroflexus Maritimus sp. nov., isolate from marine sediment.</title>
        <authorList>
            <person name="Zhong Y.-L."/>
        </authorList>
    </citation>
    <scope>NUCLEOTIDE SEQUENCE</scope>
    <source>
        <strain evidence="4">C1</strain>
    </source>
</reference>
<dbReference type="SMART" id="SM00116">
    <property type="entry name" value="CBS"/>
    <property type="match status" value="2"/>
</dbReference>
<evidence type="ECO:0000256" key="2">
    <source>
        <dbReference type="PROSITE-ProRule" id="PRU00703"/>
    </source>
</evidence>
<keyword evidence="1 2" id="KW-0129">CBS domain</keyword>
<dbReference type="Pfam" id="PF00571">
    <property type="entry name" value="CBS"/>
    <property type="match status" value="2"/>
</dbReference>
<dbReference type="InterPro" id="IPR046342">
    <property type="entry name" value="CBS_dom_sf"/>
</dbReference>
<evidence type="ECO:0000256" key="1">
    <source>
        <dbReference type="ARBA" id="ARBA00023122"/>
    </source>
</evidence>
<dbReference type="InterPro" id="IPR051257">
    <property type="entry name" value="Diverse_CBS-Domain"/>
</dbReference>
<dbReference type="EMBL" id="JAANAS010000037">
    <property type="protein sequence ID" value="NGZ89438.1"/>
    <property type="molecule type" value="Genomic_DNA"/>
</dbReference>
<dbReference type="RefSeq" id="WP_166399704.1">
    <property type="nucleotide sequence ID" value="NZ_JAANAS010000037.1"/>
</dbReference>
<evidence type="ECO:0000259" key="3">
    <source>
        <dbReference type="PROSITE" id="PS51371"/>
    </source>
</evidence>
<dbReference type="SUPFAM" id="SSF54631">
    <property type="entry name" value="CBS-domain pair"/>
    <property type="match status" value="1"/>
</dbReference>
<accession>A0A967AD69</accession>
<proteinExistence type="predicted"/>
<dbReference type="Proteomes" id="UP000643701">
    <property type="component" value="Unassembled WGS sequence"/>
</dbReference>
<organism evidence="4 5">
    <name type="scientific">Psychroflexus maritimus</name>
    <dbReference type="NCBI Taxonomy" id="2714865"/>
    <lineage>
        <taxon>Bacteria</taxon>
        <taxon>Pseudomonadati</taxon>
        <taxon>Bacteroidota</taxon>
        <taxon>Flavobacteriia</taxon>
        <taxon>Flavobacteriales</taxon>
        <taxon>Flavobacteriaceae</taxon>
        <taxon>Psychroflexus</taxon>
    </lineage>
</organism>
<gene>
    <name evidence="4" type="ORF">G7034_04135</name>
</gene>
<evidence type="ECO:0000313" key="4">
    <source>
        <dbReference type="EMBL" id="NGZ89438.1"/>
    </source>
</evidence>
<dbReference type="PROSITE" id="PS51371">
    <property type="entry name" value="CBS"/>
    <property type="match status" value="2"/>
</dbReference>
<name>A0A967AD69_9FLAO</name>